<reference evidence="6 7" key="1">
    <citation type="submission" date="2017-01" db="EMBL/GenBank/DDBJ databases">
        <authorList>
            <person name="Mah S.A."/>
            <person name="Swanson W.J."/>
            <person name="Moy G.W."/>
            <person name="Vacquier V.D."/>
        </authorList>
    </citation>
    <scope>NUCLEOTIDE SEQUENCE [LARGE SCALE GENOMIC DNA]</scope>
    <source>
        <strain evidence="6 7">GSMNP</strain>
    </source>
</reference>
<feature type="domain" description="Methyltransferase type 11" evidence="4">
    <location>
        <begin position="45"/>
        <end position="137"/>
    </location>
</feature>
<dbReference type="InterPro" id="IPR013216">
    <property type="entry name" value="Methyltransf_11"/>
</dbReference>
<comment type="similarity">
    <text evidence="1">Belongs to the methyltransferase superfamily.</text>
</comment>
<dbReference type="InterPro" id="IPR029063">
    <property type="entry name" value="SAM-dependent_MTases_sf"/>
</dbReference>
<dbReference type="Proteomes" id="UP000187283">
    <property type="component" value="Unassembled WGS sequence"/>
</dbReference>
<evidence type="ECO:0000313" key="6">
    <source>
        <dbReference type="EMBL" id="OMJ14941.1"/>
    </source>
</evidence>
<keyword evidence="2 6" id="KW-0489">Methyltransferase</keyword>
<keyword evidence="3 6" id="KW-0808">Transferase</keyword>
<evidence type="ECO:0000256" key="2">
    <source>
        <dbReference type="ARBA" id="ARBA00022603"/>
    </source>
</evidence>
<dbReference type="EMBL" id="LSSN01002842">
    <property type="protein sequence ID" value="OMJ14941.1"/>
    <property type="molecule type" value="Genomic_DNA"/>
</dbReference>
<protein>
    <submittedName>
        <fullName evidence="6">Putative S-adenosylmethionine-dependent methyltransferase CRG1</fullName>
    </submittedName>
</protein>
<gene>
    <name evidence="5" type="ORF">AYI70_g11523</name>
    <name evidence="6" type="ORF">AYI70_g7588</name>
</gene>
<evidence type="ECO:0000313" key="7">
    <source>
        <dbReference type="Proteomes" id="UP000187283"/>
    </source>
</evidence>
<evidence type="ECO:0000313" key="5">
    <source>
        <dbReference type="EMBL" id="OMJ08480.1"/>
    </source>
</evidence>
<dbReference type="CDD" id="cd02440">
    <property type="entry name" value="AdoMet_MTases"/>
    <property type="match status" value="1"/>
</dbReference>
<dbReference type="GO" id="GO:0032259">
    <property type="term" value="P:methylation"/>
    <property type="evidence" value="ECO:0007669"/>
    <property type="project" value="UniProtKB-KW"/>
</dbReference>
<dbReference type="AlphaFoldDB" id="A0A1R1XJX1"/>
<dbReference type="STRING" id="133412.A0A1R1XJX1"/>
<name>A0A1R1XJX1_9FUNG</name>
<dbReference type="SUPFAM" id="SSF53335">
    <property type="entry name" value="S-adenosyl-L-methionine-dependent methyltransferases"/>
    <property type="match status" value="1"/>
</dbReference>
<dbReference type="EMBL" id="LSSN01005784">
    <property type="protein sequence ID" value="OMJ08480.1"/>
    <property type="molecule type" value="Genomic_DNA"/>
</dbReference>
<dbReference type="PANTHER" id="PTHR44942:SF4">
    <property type="entry name" value="METHYLTRANSFERASE TYPE 11 DOMAIN-CONTAINING PROTEIN"/>
    <property type="match status" value="1"/>
</dbReference>
<dbReference type="Pfam" id="PF08241">
    <property type="entry name" value="Methyltransf_11"/>
    <property type="match status" value="1"/>
</dbReference>
<evidence type="ECO:0000256" key="1">
    <source>
        <dbReference type="ARBA" id="ARBA00008361"/>
    </source>
</evidence>
<evidence type="ECO:0000256" key="3">
    <source>
        <dbReference type="ARBA" id="ARBA00022679"/>
    </source>
</evidence>
<comment type="caution">
    <text evidence="6">The sequence shown here is derived from an EMBL/GenBank/DDBJ whole genome shotgun (WGS) entry which is preliminary data.</text>
</comment>
<accession>A0A1R1XJX1</accession>
<dbReference type="OrthoDB" id="10027013at2759"/>
<dbReference type="GO" id="GO:0008757">
    <property type="term" value="F:S-adenosylmethionine-dependent methyltransferase activity"/>
    <property type="evidence" value="ECO:0007669"/>
    <property type="project" value="InterPro"/>
</dbReference>
<sequence>MSTYAESGYSSAGYATGRPTYSPKSPDFLVEYHKQIEANECGHVLDVATGTGIFARLISDRFSVTTATDISKVMLESAAQPATGKIEYIQCSAEDMSIIPDKSIDMVTVATGAHWFNSSKFLAEAKRVLKPNGTLAIFGYSGFGYFPKSPKCDKIMREFCMDKLGDYWDKGRNNLERLYSNYNIKTRLMGFKDVYHGVYPQQATHYSGCDSVVMDAPNIIDFKMSWKSLLKYLKTMSCVHNYHVEFPEERNVAEVAVERMMQEAGESDWDSILDFIWEQSVVLCRC</sequence>
<dbReference type="InterPro" id="IPR051052">
    <property type="entry name" value="Diverse_substrate_MTase"/>
</dbReference>
<organism evidence="6 7">
    <name type="scientific">Smittium culicis</name>
    <dbReference type="NCBI Taxonomy" id="133412"/>
    <lineage>
        <taxon>Eukaryota</taxon>
        <taxon>Fungi</taxon>
        <taxon>Fungi incertae sedis</taxon>
        <taxon>Zoopagomycota</taxon>
        <taxon>Kickxellomycotina</taxon>
        <taxon>Harpellomycetes</taxon>
        <taxon>Harpellales</taxon>
        <taxon>Legeriomycetaceae</taxon>
        <taxon>Smittium</taxon>
    </lineage>
</organism>
<evidence type="ECO:0000259" key="4">
    <source>
        <dbReference type="Pfam" id="PF08241"/>
    </source>
</evidence>
<dbReference type="PANTHER" id="PTHR44942">
    <property type="entry name" value="METHYLTRANSF_11 DOMAIN-CONTAINING PROTEIN"/>
    <property type="match status" value="1"/>
</dbReference>
<keyword evidence="7" id="KW-1185">Reference proteome</keyword>
<dbReference type="Gene3D" id="3.40.50.150">
    <property type="entry name" value="Vaccinia Virus protein VP39"/>
    <property type="match status" value="1"/>
</dbReference>
<proteinExistence type="inferred from homology"/>